<name>A0ABT2BC13_9ACTN</name>
<keyword evidence="2" id="KW-1185">Reference proteome</keyword>
<organism evidence="1 2">
    <name type="scientific">Streptomyces pyxinicus</name>
    <dbReference type="NCBI Taxonomy" id="2970331"/>
    <lineage>
        <taxon>Bacteria</taxon>
        <taxon>Bacillati</taxon>
        <taxon>Actinomycetota</taxon>
        <taxon>Actinomycetes</taxon>
        <taxon>Kitasatosporales</taxon>
        <taxon>Streptomycetaceae</taxon>
        <taxon>Streptomyces</taxon>
    </lineage>
</organism>
<protein>
    <submittedName>
        <fullName evidence="1">Uncharacterized protein</fullName>
    </submittedName>
</protein>
<dbReference type="EMBL" id="JANUGP010000042">
    <property type="protein sequence ID" value="MCS0605987.1"/>
    <property type="molecule type" value="Genomic_DNA"/>
</dbReference>
<dbReference type="RefSeq" id="WP_258783350.1">
    <property type="nucleotide sequence ID" value="NZ_JANUGP010000042.1"/>
</dbReference>
<gene>
    <name evidence="1" type="ORF">NX794_32985</name>
</gene>
<accession>A0ABT2BC13</accession>
<proteinExistence type="predicted"/>
<reference evidence="1 2" key="1">
    <citation type="submission" date="2022-08" db="EMBL/GenBank/DDBJ databases">
        <authorList>
            <person name="Somphong A."/>
            <person name="Phongsopitanun W."/>
        </authorList>
    </citation>
    <scope>NUCLEOTIDE SEQUENCE [LARGE SCALE GENOMIC DNA]</scope>
    <source>
        <strain evidence="1 2">LP11</strain>
    </source>
</reference>
<evidence type="ECO:0000313" key="1">
    <source>
        <dbReference type="EMBL" id="MCS0605987.1"/>
    </source>
</evidence>
<sequence>MIRTTITCQRDNCLALYLPDTDAGADVLERAARALGWRRTGNYSHACPGCVAGQGPVLERGQCPTCTGMTVDLPQGSTCRYCQTVTPHTTY</sequence>
<evidence type="ECO:0000313" key="2">
    <source>
        <dbReference type="Proteomes" id="UP001205612"/>
    </source>
</evidence>
<dbReference type="Proteomes" id="UP001205612">
    <property type="component" value="Unassembled WGS sequence"/>
</dbReference>
<comment type="caution">
    <text evidence="1">The sequence shown here is derived from an EMBL/GenBank/DDBJ whole genome shotgun (WGS) entry which is preliminary data.</text>
</comment>